<dbReference type="EC" id="2.3.1.102" evidence="6"/>
<dbReference type="Proteomes" id="UP001268036">
    <property type="component" value="Unassembled WGS sequence"/>
</dbReference>
<name>A0AAJ2BEM8_9PSED</name>
<dbReference type="FunFam" id="3.40.630.30:FF:000256">
    <property type="entry name" value="Putative lysine N-acyltransferase C17G9.06c"/>
    <property type="match status" value="1"/>
</dbReference>
<dbReference type="SUPFAM" id="SSF55729">
    <property type="entry name" value="Acyl-CoA N-acyltransferases (Nat)"/>
    <property type="match status" value="1"/>
</dbReference>
<evidence type="ECO:0000256" key="2">
    <source>
        <dbReference type="ARBA" id="ARBA00004924"/>
    </source>
</evidence>
<dbReference type="PANTHER" id="PTHR31438:SF1">
    <property type="entry name" value="LYSINE N-ACYLTRANSFERASE C17G9.06C-RELATED"/>
    <property type="match status" value="1"/>
</dbReference>
<dbReference type="Pfam" id="PF13523">
    <property type="entry name" value="Acetyltransf_8"/>
    <property type="match status" value="1"/>
</dbReference>
<evidence type="ECO:0000313" key="6">
    <source>
        <dbReference type="EMBL" id="MDR6232861.1"/>
    </source>
</evidence>
<feature type="domain" description="Acyltransferase MbtK/IucB-like conserved" evidence="5">
    <location>
        <begin position="156"/>
        <end position="203"/>
    </location>
</feature>
<sequence>MLGQRTLRCPNGSNLSLDDDSGLALLNGQPLLRCRRQADQWVLELLGDPALALWAFGYWQFSQADAPEQVSIVLEHGAISAVPLGLLHLHGDGVWQLDRSMFWQRPWPWQQGNASEGFPQRFVMTGEKRHPRRPPKPQGEVYRRFDTALGCWISLRALVVDQDLSLFHRWQNHPRVNAFWSEAGTVLEHQDYLANLALDPHVYPLIGCFDDEPFGYFEVYWAKEDRIAPFYAAGDYDRGLHMLVGEELHRGPHKVRSWLPALVHYLFLDDSRTQRVVAEPRADNARMIGYLQQLGFWQEKTFDFPHKRAALMVQSRERFFTECRLR</sequence>
<keyword evidence="6" id="KW-0012">Acyltransferase</keyword>
<evidence type="ECO:0000256" key="1">
    <source>
        <dbReference type="ARBA" id="ARBA00004496"/>
    </source>
</evidence>
<dbReference type="GO" id="GO:0050133">
    <property type="term" value="F:N6-hydroxylysine O-acetyltransferase activity"/>
    <property type="evidence" value="ECO:0007669"/>
    <property type="project" value="UniProtKB-EC"/>
</dbReference>
<dbReference type="AlphaFoldDB" id="A0AAJ2BEM8"/>
<dbReference type="GO" id="GO:0016410">
    <property type="term" value="F:N-acyltransferase activity"/>
    <property type="evidence" value="ECO:0007669"/>
    <property type="project" value="TreeGrafter"/>
</dbReference>
<dbReference type="Gene3D" id="3.40.630.30">
    <property type="match status" value="1"/>
</dbReference>
<evidence type="ECO:0000256" key="3">
    <source>
        <dbReference type="ARBA" id="ARBA00022490"/>
    </source>
</evidence>
<dbReference type="RefSeq" id="WP_309754991.1">
    <property type="nucleotide sequence ID" value="NZ_JAVJAF010000001.1"/>
</dbReference>
<proteinExistence type="predicted"/>
<evidence type="ECO:0000313" key="7">
    <source>
        <dbReference type="Proteomes" id="UP001268036"/>
    </source>
</evidence>
<dbReference type="PANTHER" id="PTHR31438">
    <property type="entry name" value="LYSINE N-ACYLTRANSFERASE C17G9.06C-RELATED"/>
    <property type="match status" value="1"/>
</dbReference>
<keyword evidence="3" id="KW-0963">Cytoplasm</keyword>
<comment type="subcellular location">
    <subcellularLocation>
        <location evidence="1">Cytoplasm</location>
    </subcellularLocation>
</comment>
<comment type="pathway">
    <text evidence="2">Siderophore biosynthesis.</text>
</comment>
<evidence type="ECO:0000259" key="5">
    <source>
        <dbReference type="SMART" id="SM01006"/>
    </source>
</evidence>
<dbReference type="GO" id="GO:0019290">
    <property type="term" value="P:siderophore biosynthetic process"/>
    <property type="evidence" value="ECO:0007669"/>
    <property type="project" value="InterPro"/>
</dbReference>
<organism evidence="6 7">
    <name type="scientific">Pseudomonas oryzihabitans</name>
    <dbReference type="NCBI Taxonomy" id="47885"/>
    <lineage>
        <taxon>Bacteria</taxon>
        <taxon>Pseudomonadati</taxon>
        <taxon>Pseudomonadota</taxon>
        <taxon>Gammaproteobacteria</taxon>
        <taxon>Pseudomonadales</taxon>
        <taxon>Pseudomonadaceae</taxon>
        <taxon>Pseudomonas</taxon>
    </lineage>
</organism>
<protein>
    <submittedName>
        <fullName evidence="6">Acetyl CoA:N6-hydroxylysine acetyl transferase</fullName>
        <ecNumber evidence="6">2.3.1.102</ecNumber>
    </submittedName>
</protein>
<gene>
    <name evidence="6" type="ORF">QE440_000602</name>
</gene>
<dbReference type="InterPro" id="IPR016181">
    <property type="entry name" value="Acyl_CoA_acyltransferase"/>
</dbReference>
<reference evidence="6" key="1">
    <citation type="submission" date="2023-08" db="EMBL/GenBank/DDBJ databases">
        <title>Functional and genomic diversity of the sorghum phyllosphere microbiome.</title>
        <authorList>
            <person name="Shade A."/>
        </authorList>
    </citation>
    <scope>NUCLEOTIDE SEQUENCE</scope>
    <source>
        <strain evidence="6">SORGH_AS_0201</strain>
    </source>
</reference>
<dbReference type="InterPro" id="IPR019432">
    <property type="entry name" value="Acyltransferase_MbtK/IucB-like"/>
</dbReference>
<keyword evidence="4 6" id="KW-0808">Transferase</keyword>
<evidence type="ECO:0000256" key="4">
    <source>
        <dbReference type="ARBA" id="ARBA00022679"/>
    </source>
</evidence>
<dbReference type="GO" id="GO:0005737">
    <property type="term" value="C:cytoplasm"/>
    <property type="evidence" value="ECO:0007669"/>
    <property type="project" value="UniProtKB-SubCell"/>
</dbReference>
<accession>A0AAJ2BEM8</accession>
<dbReference type="EMBL" id="JAVJAF010000001">
    <property type="protein sequence ID" value="MDR6232861.1"/>
    <property type="molecule type" value="Genomic_DNA"/>
</dbReference>
<dbReference type="SMART" id="SM01006">
    <property type="entry name" value="AlcB"/>
    <property type="match status" value="1"/>
</dbReference>
<comment type="caution">
    <text evidence="6">The sequence shown here is derived from an EMBL/GenBank/DDBJ whole genome shotgun (WGS) entry which is preliminary data.</text>
</comment>